<dbReference type="AlphaFoldDB" id="A0A4R0NHY3"/>
<dbReference type="PANTHER" id="PTHR44591:SF3">
    <property type="entry name" value="RESPONSE REGULATORY DOMAIN-CONTAINING PROTEIN"/>
    <property type="match status" value="1"/>
</dbReference>
<keyword evidence="5" id="KW-1185">Reference proteome</keyword>
<evidence type="ECO:0000313" key="4">
    <source>
        <dbReference type="EMBL" id="TCD00250.1"/>
    </source>
</evidence>
<feature type="modified residue" description="4-aspartylphosphate" evidence="2">
    <location>
        <position position="53"/>
    </location>
</feature>
<dbReference type="GO" id="GO:0000160">
    <property type="term" value="P:phosphorelay signal transduction system"/>
    <property type="evidence" value="ECO:0007669"/>
    <property type="project" value="InterPro"/>
</dbReference>
<gene>
    <name evidence="4" type="ORF">EZ449_20870</name>
</gene>
<name>A0A4R0NHY3_9SPHI</name>
<comment type="caution">
    <text evidence="4">The sequence shown here is derived from an EMBL/GenBank/DDBJ whole genome shotgun (WGS) entry which is preliminary data.</text>
</comment>
<dbReference type="InterPro" id="IPR001789">
    <property type="entry name" value="Sig_transdc_resp-reg_receiver"/>
</dbReference>
<dbReference type="SMART" id="SM00448">
    <property type="entry name" value="REC"/>
    <property type="match status" value="1"/>
</dbReference>
<sequence length="118" mass="13609">MKKCVFVLEDNQDFRELFTLMLELEDYQVKSYPTAADFYESIQNEHLDVLLLDVMLPDGNGLDICQQLKADPKTSNIPIIMMSAHKELANLKVGCKAEDYIEKPFDIHQFLAKIERLA</sequence>
<dbReference type="Gene3D" id="3.40.50.2300">
    <property type="match status" value="1"/>
</dbReference>
<dbReference type="PROSITE" id="PS50110">
    <property type="entry name" value="RESPONSE_REGULATORY"/>
    <property type="match status" value="1"/>
</dbReference>
<protein>
    <submittedName>
        <fullName evidence="4">Response regulator</fullName>
    </submittedName>
</protein>
<dbReference type="PANTHER" id="PTHR44591">
    <property type="entry name" value="STRESS RESPONSE REGULATOR PROTEIN 1"/>
    <property type="match status" value="1"/>
</dbReference>
<reference evidence="4 5" key="1">
    <citation type="submission" date="2019-02" db="EMBL/GenBank/DDBJ databases">
        <title>Pedobacter sp. RP-3-11 sp. nov., isolated from Arctic soil.</title>
        <authorList>
            <person name="Dahal R.H."/>
        </authorList>
    </citation>
    <scope>NUCLEOTIDE SEQUENCE [LARGE SCALE GENOMIC DNA]</scope>
    <source>
        <strain evidence="4 5">RP-3-11</strain>
    </source>
</reference>
<dbReference type="EMBL" id="SJSN01000025">
    <property type="protein sequence ID" value="TCD00250.1"/>
    <property type="molecule type" value="Genomic_DNA"/>
</dbReference>
<evidence type="ECO:0000256" key="2">
    <source>
        <dbReference type="PROSITE-ProRule" id="PRU00169"/>
    </source>
</evidence>
<dbReference type="OrthoDB" id="5432534at2"/>
<dbReference type="InterPro" id="IPR011006">
    <property type="entry name" value="CheY-like_superfamily"/>
</dbReference>
<proteinExistence type="predicted"/>
<keyword evidence="1 2" id="KW-0597">Phosphoprotein</keyword>
<evidence type="ECO:0000256" key="1">
    <source>
        <dbReference type="ARBA" id="ARBA00022553"/>
    </source>
</evidence>
<accession>A0A4R0NHY3</accession>
<feature type="domain" description="Response regulatory" evidence="3">
    <location>
        <begin position="4"/>
        <end position="118"/>
    </location>
</feature>
<evidence type="ECO:0000313" key="5">
    <source>
        <dbReference type="Proteomes" id="UP000291485"/>
    </source>
</evidence>
<dbReference type="Proteomes" id="UP000291485">
    <property type="component" value="Unassembled WGS sequence"/>
</dbReference>
<dbReference type="SUPFAM" id="SSF52172">
    <property type="entry name" value="CheY-like"/>
    <property type="match status" value="1"/>
</dbReference>
<dbReference type="RefSeq" id="WP_131562578.1">
    <property type="nucleotide sequence ID" value="NZ_SJSN01000025.1"/>
</dbReference>
<dbReference type="InterPro" id="IPR050595">
    <property type="entry name" value="Bact_response_regulator"/>
</dbReference>
<evidence type="ECO:0000259" key="3">
    <source>
        <dbReference type="PROSITE" id="PS50110"/>
    </source>
</evidence>
<organism evidence="4 5">
    <name type="scientific">Pedobacter frigidisoli</name>
    <dbReference type="NCBI Taxonomy" id="2530455"/>
    <lineage>
        <taxon>Bacteria</taxon>
        <taxon>Pseudomonadati</taxon>
        <taxon>Bacteroidota</taxon>
        <taxon>Sphingobacteriia</taxon>
        <taxon>Sphingobacteriales</taxon>
        <taxon>Sphingobacteriaceae</taxon>
        <taxon>Pedobacter</taxon>
    </lineage>
</organism>
<dbReference type="Pfam" id="PF00072">
    <property type="entry name" value="Response_reg"/>
    <property type="match status" value="1"/>
</dbReference>